<reference evidence="2 3" key="2">
    <citation type="submission" date="2017-04" db="EMBL/GenBank/DDBJ databases">
        <title>CpG methylation of centromeres and impact of large insertions on vertebrate speciation.</title>
        <authorList>
            <person name="Ichikawa K."/>
            <person name="Yoshimura J."/>
            <person name="Morishita S."/>
        </authorList>
    </citation>
    <scope>NUCLEOTIDE SEQUENCE</scope>
    <source>
        <strain evidence="2 3">HSOK</strain>
    </source>
</reference>
<evidence type="ECO:0000313" key="2">
    <source>
        <dbReference type="Ensembl" id="ENSORLP00015022954.1"/>
    </source>
</evidence>
<dbReference type="Proteomes" id="UP000265200">
    <property type="component" value="Chromosome 4"/>
</dbReference>
<protein>
    <submittedName>
        <fullName evidence="2">Uncharacterized protein</fullName>
    </submittedName>
</protein>
<name>A0A3P9ISG4_ORYLA</name>
<sequence>MLRMPGHPGVQKTPALILAPTQVTRFMDSPALNLISRKSLENQKRNLIICQLSHYFVLERGINQSERTPQSRRKKGHTQTQTERHESVTHTHFPRSSVYAMCGPYRTFSTKFWTHSPFVGHTVLLLDTQSFCWTHSPFFVHTGRFNAKSGTHSPFVGHTVLSLDTQSFRWTHSPSFVHTGRFNAKFWTHSPFFGHTVLSLDTQSFFCPHRTFLTY</sequence>
<evidence type="ECO:0000313" key="3">
    <source>
        <dbReference type="Proteomes" id="UP000265200"/>
    </source>
</evidence>
<proteinExistence type="predicted"/>
<reference evidence="2" key="3">
    <citation type="submission" date="2025-08" db="UniProtKB">
        <authorList>
            <consortium name="Ensembl"/>
        </authorList>
    </citation>
    <scope>IDENTIFICATION</scope>
    <source>
        <strain evidence="2">HSOK</strain>
    </source>
</reference>
<reference evidence="2" key="4">
    <citation type="submission" date="2025-09" db="UniProtKB">
        <authorList>
            <consortium name="Ensembl"/>
        </authorList>
    </citation>
    <scope>IDENTIFICATION</scope>
    <source>
        <strain evidence="2">HSOK</strain>
    </source>
</reference>
<organism evidence="2 3">
    <name type="scientific">Oryzias latipes</name>
    <name type="common">Japanese rice fish</name>
    <name type="synonym">Japanese killifish</name>
    <dbReference type="NCBI Taxonomy" id="8090"/>
    <lineage>
        <taxon>Eukaryota</taxon>
        <taxon>Metazoa</taxon>
        <taxon>Chordata</taxon>
        <taxon>Craniata</taxon>
        <taxon>Vertebrata</taxon>
        <taxon>Euteleostomi</taxon>
        <taxon>Actinopterygii</taxon>
        <taxon>Neopterygii</taxon>
        <taxon>Teleostei</taxon>
        <taxon>Neoteleostei</taxon>
        <taxon>Acanthomorphata</taxon>
        <taxon>Ovalentaria</taxon>
        <taxon>Atherinomorphae</taxon>
        <taxon>Beloniformes</taxon>
        <taxon>Adrianichthyidae</taxon>
        <taxon>Oryziinae</taxon>
        <taxon>Oryzias</taxon>
    </lineage>
</organism>
<reference key="1">
    <citation type="journal article" date="2007" name="Nature">
        <title>The medaka draft genome and insights into vertebrate genome evolution.</title>
        <authorList>
            <person name="Kasahara M."/>
            <person name="Naruse K."/>
            <person name="Sasaki S."/>
            <person name="Nakatani Y."/>
            <person name="Qu W."/>
            <person name="Ahsan B."/>
            <person name="Yamada T."/>
            <person name="Nagayasu Y."/>
            <person name="Doi K."/>
            <person name="Kasai Y."/>
            <person name="Jindo T."/>
            <person name="Kobayashi D."/>
            <person name="Shimada A."/>
            <person name="Toyoda A."/>
            <person name="Kuroki Y."/>
            <person name="Fujiyama A."/>
            <person name="Sasaki T."/>
            <person name="Shimizu A."/>
            <person name="Asakawa S."/>
            <person name="Shimizu N."/>
            <person name="Hashimoto S."/>
            <person name="Yang J."/>
            <person name="Lee Y."/>
            <person name="Matsushima K."/>
            <person name="Sugano S."/>
            <person name="Sakaizumi M."/>
            <person name="Narita T."/>
            <person name="Ohishi K."/>
            <person name="Haga S."/>
            <person name="Ohta F."/>
            <person name="Nomoto H."/>
            <person name="Nogata K."/>
            <person name="Morishita T."/>
            <person name="Endo T."/>
            <person name="Shin-I T."/>
            <person name="Takeda H."/>
            <person name="Morishita S."/>
            <person name="Kohara Y."/>
        </authorList>
    </citation>
    <scope>NUCLEOTIDE SEQUENCE [LARGE SCALE GENOMIC DNA]</scope>
    <source>
        <strain>Hd-rR</strain>
    </source>
</reference>
<feature type="region of interest" description="Disordered" evidence="1">
    <location>
        <begin position="63"/>
        <end position="89"/>
    </location>
</feature>
<dbReference type="AlphaFoldDB" id="A0A3P9ISG4"/>
<evidence type="ECO:0000256" key="1">
    <source>
        <dbReference type="SAM" id="MobiDB-lite"/>
    </source>
</evidence>
<dbReference type="Ensembl" id="ENSORLT00015011727.1">
    <property type="protein sequence ID" value="ENSORLP00015022954.1"/>
    <property type="gene ID" value="ENSORLG00015000052.1"/>
</dbReference>
<accession>A0A3P9ISG4</accession>